<dbReference type="EC" id="3.4.13.18" evidence="11"/>
<dbReference type="GO" id="GO:0005829">
    <property type="term" value="C:cytosol"/>
    <property type="evidence" value="ECO:0007669"/>
    <property type="project" value="TreeGrafter"/>
</dbReference>
<evidence type="ECO:0000256" key="5">
    <source>
        <dbReference type="ARBA" id="ARBA00022801"/>
    </source>
</evidence>
<feature type="domain" description="Peptidase M20 dimerisation" evidence="19">
    <location>
        <begin position="208"/>
        <end position="288"/>
    </location>
</feature>
<evidence type="ECO:0000256" key="2">
    <source>
        <dbReference type="ARBA" id="ARBA00001947"/>
    </source>
</evidence>
<proteinExistence type="inferred from homology"/>
<dbReference type="EMBL" id="JAAGYR010000010">
    <property type="protein sequence ID" value="NEN75902.1"/>
    <property type="molecule type" value="Genomic_DNA"/>
</dbReference>
<keyword evidence="4" id="KW-0479">Metal-binding</keyword>
<accession>A0A6L9Y5X0</accession>
<evidence type="ECO:0000256" key="16">
    <source>
        <dbReference type="ARBA" id="ARBA00076004"/>
    </source>
</evidence>
<dbReference type="SUPFAM" id="SSF53187">
    <property type="entry name" value="Zn-dependent exopeptidases"/>
    <property type="match status" value="1"/>
</dbReference>
<dbReference type="GO" id="GO:0070573">
    <property type="term" value="F:metallodipeptidase activity"/>
    <property type="evidence" value="ECO:0007669"/>
    <property type="project" value="TreeGrafter"/>
</dbReference>
<evidence type="ECO:0000256" key="3">
    <source>
        <dbReference type="ARBA" id="ARBA00022670"/>
    </source>
</evidence>
<evidence type="ECO:0000256" key="15">
    <source>
        <dbReference type="ARBA" id="ARBA00075285"/>
    </source>
</evidence>
<evidence type="ECO:0000259" key="19">
    <source>
        <dbReference type="Pfam" id="PF07687"/>
    </source>
</evidence>
<keyword evidence="9" id="KW-0170">Cobalt</keyword>
<evidence type="ECO:0000256" key="10">
    <source>
        <dbReference type="ARBA" id="ARBA00036421"/>
    </source>
</evidence>
<dbReference type="Gene3D" id="3.40.630.10">
    <property type="entry name" value="Zn peptidases"/>
    <property type="match status" value="2"/>
</dbReference>
<dbReference type="PRINTS" id="PR00934">
    <property type="entry name" value="XHISDIPTASE"/>
</dbReference>
<name>A0A6L9Y5X0_9BURK</name>
<evidence type="ECO:0000256" key="8">
    <source>
        <dbReference type="ARBA" id="ARBA00023049"/>
    </source>
</evidence>
<comment type="cofactor">
    <cofactor evidence="2">
        <name>Zn(2+)</name>
        <dbReference type="ChEBI" id="CHEBI:29105"/>
    </cofactor>
</comment>
<evidence type="ECO:0000313" key="21">
    <source>
        <dbReference type="Proteomes" id="UP000477651"/>
    </source>
</evidence>
<dbReference type="NCBIfam" id="TIGR01893">
    <property type="entry name" value="aa-his-dipept"/>
    <property type="match status" value="1"/>
</dbReference>
<sequence length="479" mass="52271">MSKEIVAFTPQPVWQWFSDICAIPHPTFYEQALRDFIIKKAEEKGLSVKRDEIGNILIQKNGTAGMENRARVAIQAHIDMVAQKTVESTHQFETDPIQLRIVDGWLFATDTTLGADNGIGAAMALAIVFSEDIPHPPLDIILTVEEEIGMGGARALSPEWLTAPYLINLDSEDEGALFIGCAGGRDATFSLPFITSMTQGNAYRVQVSGLRGGHSGIDIHTGRANANLVLARVLDVLYHHQPFQLADIKGGTLRNVITREAYADIICQGELPDTLIQTLEATLKAELGDIEPHLQLSVVKNNTVTEACSVADTAKMIRLIRTIPNGVLRMSTDFKGIVETSISMGVVAVENQSLTIHCLMRSLLETPKDDISQRLQALADLAGATVEISDDYPGWKPDPSSPLLAKCQTLFTNFYGKAPTIEVIHAGLECGILKGHAPKMDMISFGPNIRSAHSPNECVEIASVDKCWQVFCQLLKEGF</sequence>
<organism evidence="20 21">
    <name type="scientific">Pelistega ratti</name>
    <dbReference type="NCBI Taxonomy" id="2652177"/>
    <lineage>
        <taxon>Bacteria</taxon>
        <taxon>Pseudomonadati</taxon>
        <taxon>Pseudomonadota</taxon>
        <taxon>Betaproteobacteria</taxon>
        <taxon>Burkholderiales</taxon>
        <taxon>Alcaligenaceae</taxon>
        <taxon>Pelistega</taxon>
    </lineage>
</organism>
<dbReference type="InterPro" id="IPR002933">
    <property type="entry name" value="Peptidase_M20"/>
</dbReference>
<dbReference type="PIRSF" id="PIRSF016599">
    <property type="entry name" value="Xaa-His_dipept"/>
    <property type="match status" value="1"/>
</dbReference>
<dbReference type="PANTHER" id="PTHR43501">
    <property type="entry name" value="CYTOSOL NON-SPECIFIC DIPEPTIDASE"/>
    <property type="match status" value="1"/>
</dbReference>
<comment type="cofactor">
    <cofactor evidence="1">
        <name>Co(2+)</name>
        <dbReference type="ChEBI" id="CHEBI:48828"/>
    </cofactor>
</comment>
<dbReference type="GO" id="GO:0046872">
    <property type="term" value="F:metal ion binding"/>
    <property type="evidence" value="ECO:0007669"/>
    <property type="project" value="UniProtKB-KW"/>
</dbReference>
<dbReference type="InterPro" id="IPR001160">
    <property type="entry name" value="Peptidase_M20C"/>
</dbReference>
<keyword evidence="8" id="KW-0482">Metalloprotease</keyword>
<evidence type="ECO:0000256" key="6">
    <source>
        <dbReference type="ARBA" id="ARBA00022833"/>
    </source>
</evidence>
<keyword evidence="3" id="KW-0645">Protease</keyword>
<dbReference type="Pfam" id="PF01546">
    <property type="entry name" value="Peptidase_M20"/>
    <property type="match status" value="1"/>
</dbReference>
<dbReference type="PANTHER" id="PTHR43501:SF1">
    <property type="entry name" value="CYTOSOL NON-SPECIFIC DIPEPTIDASE"/>
    <property type="match status" value="1"/>
</dbReference>
<gene>
    <name evidence="20" type="ORF">F9B74_06120</name>
</gene>
<dbReference type="CDD" id="cd03890">
    <property type="entry name" value="M20_pepD"/>
    <property type="match status" value="1"/>
</dbReference>
<keyword evidence="7" id="KW-0224">Dipeptidase</keyword>
<reference evidence="20 21" key="1">
    <citation type="submission" date="2020-02" db="EMBL/GenBank/DDBJ databases">
        <title>Pelistega sp. NLN82 were isolated from wild rodents of the Hainan Island.</title>
        <authorList>
            <person name="Niu N."/>
            <person name="Zhou J."/>
        </authorList>
    </citation>
    <scope>NUCLEOTIDE SEQUENCE [LARGE SCALE GENOMIC DNA]</scope>
    <source>
        <strain evidence="20 21">NLN82</strain>
    </source>
</reference>
<keyword evidence="6" id="KW-0862">Zinc</keyword>
<dbReference type="AlphaFoldDB" id="A0A6L9Y5X0"/>
<evidence type="ECO:0000256" key="14">
    <source>
        <dbReference type="ARBA" id="ARBA00071271"/>
    </source>
</evidence>
<evidence type="ECO:0000256" key="18">
    <source>
        <dbReference type="ARBA" id="ARBA00078074"/>
    </source>
</evidence>
<evidence type="ECO:0000256" key="11">
    <source>
        <dbReference type="ARBA" id="ARBA00038976"/>
    </source>
</evidence>
<evidence type="ECO:0000256" key="9">
    <source>
        <dbReference type="ARBA" id="ARBA00023285"/>
    </source>
</evidence>
<dbReference type="Proteomes" id="UP000477651">
    <property type="component" value="Unassembled WGS sequence"/>
</dbReference>
<evidence type="ECO:0000256" key="13">
    <source>
        <dbReference type="ARBA" id="ARBA00061423"/>
    </source>
</evidence>
<dbReference type="Pfam" id="PF07687">
    <property type="entry name" value="M20_dimer"/>
    <property type="match status" value="1"/>
</dbReference>
<dbReference type="GO" id="GO:0006508">
    <property type="term" value="P:proteolysis"/>
    <property type="evidence" value="ECO:0007669"/>
    <property type="project" value="UniProtKB-KW"/>
</dbReference>
<evidence type="ECO:0000256" key="4">
    <source>
        <dbReference type="ARBA" id="ARBA00022723"/>
    </source>
</evidence>
<protein>
    <recommendedName>
        <fullName evidence="14">Cytosol non-specific dipeptidase</fullName>
        <ecNumber evidence="11">3.4.13.18</ecNumber>
    </recommendedName>
    <alternativeName>
        <fullName evidence="17">Aminoacyl-histidine dipeptidase</fullName>
    </alternativeName>
    <alternativeName>
        <fullName evidence="16">Beta-alanyl-histidine dipeptidase</fullName>
    </alternativeName>
    <alternativeName>
        <fullName evidence="15">Carnosinase</fullName>
    </alternativeName>
    <alternativeName>
        <fullName evidence="12">Peptidase D</fullName>
    </alternativeName>
    <alternativeName>
        <fullName evidence="18">Xaa-His dipeptidase</fullName>
    </alternativeName>
</protein>
<evidence type="ECO:0000256" key="1">
    <source>
        <dbReference type="ARBA" id="ARBA00001941"/>
    </source>
</evidence>
<evidence type="ECO:0000313" key="20">
    <source>
        <dbReference type="EMBL" id="NEN75902.1"/>
    </source>
</evidence>
<keyword evidence="5" id="KW-0378">Hydrolase</keyword>
<dbReference type="FunFam" id="3.40.630.10:FF:000018">
    <property type="entry name" value="Aminoacyl-histidine dipeptidase PepD"/>
    <property type="match status" value="1"/>
</dbReference>
<evidence type="ECO:0000256" key="17">
    <source>
        <dbReference type="ARBA" id="ARBA00077688"/>
    </source>
</evidence>
<keyword evidence="21" id="KW-1185">Reference proteome</keyword>
<evidence type="ECO:0000256" key="12">
    <source>
        <dbReference type="ARBA" id="ARBA00044252"/>
    </source>
</evidence>
<dbReference type="InterPro" id="IPR011650">
    <property type="entry name" value="Peptidase_M20_dimer"/>
</dbReference>
<comment type="similarity">
    <text evidence="13">Belongs to the peptidase M20C family.</text>
</comment>
<evidence type="ECO:0000256" key="7">
    <source>
        <dbReference type="ARBA" id="ARBA00022997"/>
    </source>
</evidence>
<comment type="caution">
    <text evidence="20">The sequence shown here is derived from an EMBL/GenBank/DDBJ whole genome shotgun (WGS) entry which is preliminary data.</text>
</comment>
<dbReference type="FunFam" id="3.40.630.10:FF:000015">
    <property type="entry name" value="Aminoacyl-histidine dipeptidase PepD"/>
    <property type="match status" value="1"/>
</dbReference>
<comment type="catalytic activity">
    <reaction evidence="10">
        <text>Hydrolysis of dipeptides, preferentially hydrophobic dipeptides including prolyl amino acids.</text>
        <dbReference type="EC" id="3.4.13.18"/>
    </reaction>
</comment>